<dbReference type="Proteomes" id="UP001596091">
    <property type="component" value="Unassembled WGS sequence"/>
</dbReference>
<keyword evidence="3" id="KW-1185">Reference proteome</keyword>
<dbReference type="EMBL" id="JBHSPH010000002">
    <property type="protein sequence ID" value="MFC5862472.1"/>
    <property type="molecule type" value="Genomic_DNA"/>
</dbReference>
<feature type="chain" id="PRO_5046792720" description="DUF3465 domain-containing protein" evidence="1">
    <location>
        <begin position="22"/>
        <end position="158"/>
    </location>
</feature>
<organism evidence="2 3">
    <name type="scientific">Acidicapsa dinghuensis</name>
    <dbReference type="NCBI Taxonomy" id="2218256"/>
    <lineage>
        <taxon>Bacteria</taxon>
        <taxon>Pseudomonadati</taxon>
        <taxon>Acidobacteriota</taxon>
        <taxon>Terriglobia</taxon>
        <taxon>Terriglobales</taxon>
        <taxon>Acidobacteriaceae</taxon>
        <taxon>Acidicapsa</taxon>
    </lineage>
</organism>
<dbReference type="RefSeq" id="WP_263335795.1">
    <property type="nucleotide sequence ID" value="NZ_JAGSYH010000003.1"/>
</dbReference>
<proteinExistence type="predicted"/>
<accession>A0ABW1EF75</accession>
<keyword evidence="1" id="KW-0732">Signal</keyword>
<reference evidence="3" key="1">
    <citation type="journal article" date="2019" name="Int. J. Syst. Evol. Microbiol.">
        <title>The Global Catalogue of Microorganisms (GCM) 10K type strain sequencing project: providing services to taxonomists for standard genome sequencing and annotation.</title>
        <authorList>
            <consortium name="The Broad Institute Genomics Platform"/>
            <consortium name="The Broad Institute Genome Sequencing Center for Infectious Disease"/>
            <person name="Wu L."/>
            <person name="Ma J."/>
        </authorList>
    </citation>
    <scope>NUCLEOTIDE SEQUENCE [LARGE SCALE GENOMIC DNA]</scope>
    <source>
        <strain evidence="3">JCM 4087</strain>
    </source>
</reference>
<evidence type="ECO:0008006" key="4">
    <source>
        <dbReference type="Google" id="ProtNLM"/>
    </source>
</evidence>
<evidence type="ECO:0000313" key="2">
    <source>
        <dbReference type="EMBL" id="MFC5862472.1"/>
    </source>
</evidence>
<gene>
    <name evidence="2" type="ORF">ACFPT7_09245</name>
</gene>
<evidence type="ECO:0000256" key="1">
    <source>
        <dbReference type="SAM" id="SignalP"/>
    </source>
</evidence>
<sequence>MTRKIVIAVALFGLSLGAALAQGRDVPVPSACTPQVNAKLQQMIEANPRGYTENVMACGMSTGTRVNNGGPHGSHHIITVKVQLPQDGTKYIQIAINDSLDGAVSANAGDSVFAYGQGYITHGKWVAGIHDVHCSTHPTADNGWVVVNGHKTPSSCAR</sequence>
<comment type="caution">
    <text evidence="2">The sequence shown here is derived from an EMBL/GenBank/DDBJ whole genome shotgun (WGS) entry which is preliminary data.</text>
</comment>
<feature type="signal peptide" evidence="1">
    <location>
        <begin position="1"/>
        <end position="21"/>
    </location>
</feature>
<evidence type="ECO:0000313" key="3">
    <source>
        <dbReference type="Proteomes" id="UP001596091"/>
    </source>
</evidence>
<name>A0ABW1EF75_9BACT</name>
<protein>
    <recommendedName>
        <fullName evidence="4">DUF3465 domain-containing protein</fullName>
    </recommendedName>
</protein>